<keyword evidence="3" id="KW-0378">Hydrolase</keyword>
<evidence type="ECO:0000256" key="4">
    <source>
        <dbReference type="ARBA" id="ARBA00022833"/>
    </source>
</evidence>
<keyword evidence="6" id="KW-0694">RNA-binding</keyword>
<dbReference type="Gene3D" id="3.10.20.580">
    <property type="match status" value="1"/>
</dbReference>
<dbReference type="Gene3D" id="3.40.50.10710">
    <property type="entry name" value="Metallo-hydrolase/oxidoreductase"/>
    <property type="match status" value="1"/>
</dbReference>
<keyword evidence="2" id="KW-0479">Metal-binding</keyword>
<dbReference type="InterPro" id="IPR011108">
    <property type="entry name" value="RMMBL"/>
</dbReference>
<reference evidence="8" key="1">
    <citation type="submission" date="2020-12" db="EMBL/GenBank/DDBJ databases">
        <title>Sedimentitalea sp. nov., isolated from sand in Incheon.</title>
        <authorList>
            <person name="Kim W."/>
        </authorList>
    </citation>
    <scope>NUCLEOTIDE SEQUENCE</scope>
    <source>
        <strain evidence="8">CAU 1593</strain>
    </source>
</reference>
<dbReference type="InterPro" id="IPR001587">
    <property type="entry name" value="RNase_J_CS"/>
</dbReference>
<dbReference type="GO" id="GO:0046872">
    <property type="term" value="F:metal ion binding"/>
    <property type="evidence" value="ECO:0007669"/>
    <property type="project" value="UniProtKB-KW"/>
</dbReference>
<dbReference type="RefSeq" id="WP_199026145.1">
    <property type="nucleotide sequence ID" value="NZ_JAELVR010000012.1"/>
</dbReference>
<evidence type="ECO:0000256" key="5">
    <source>
        <dbReference type="ARBA" id="ARBA00022839"/>
    </source>
</evidence>
<accession>A0A8J7IM91</accession>
<dbReference type="InterPro" id="IPR055132">
    <property type="entry name" value="RNase_J_b_CASP"/>
</dbReference>
<dbReference type="Pfam" id="PF17770">
    <property type="entry name" value="RNase_J_C"/>
    <property type="match status" value="1"/>
</dbReference>
<dbReference type="SMART" id="SM00849">
    <property type="entry name" value="Lactamase_B"/>
    <property type="match status" value="1"/>
</dbReference>
<evidence type="ECO:0000256" key="2">
    <source>
        <dbReference type="ARBA" id="ARBA00022723"/>
    </source>
</evidence>
<keyword evidence="9" id="KW-1185">Reference proteome</keyword>
<evidence type="ECO:0000256" key="3">
    <source>
        <dbReference type="ARBA" id="ARBA00022801"/>
    </source>
</evidence>
<dbReference type="InterPro" id="IPR001279">
    <property type="entry name" value="Metallo-B-lactamas"/>
</dbReference>
<evidence type="ECO:0000256" key="1">
    <source>
        <dbReference type="ARBA" id="ARBA00022722"/>
    </source>
</evidence>
<evidence type="ECO:0000313" key="8">
    <source>
        <dbReference type="EMBL" id="MBJ6373278.1"/>
    </source>
</evidence>
<evidence type="ECO:0000313" key="9">
    <source>
        <dbReference type="Proteomes" id="UP000619079"/>
    </source>
</evidence>
<protein>
    <submittedName>
        <fullName evidence="8">Ribonuclease J</fullName>
    </submittedName>
</protein>
<keyword evidence="5" id="KW-0269">Exonuclease</keyword>
<evidence type="ECO:0000256" key="6">
    <source>
        <dbReference type="ARBA" id="ARBA00022884"/>
    </source>
</evidence>
<dbReference type="Pfam" id="PF00753">
    <property type="entry name" value="Lactamase_B"/>
    <property type="match status" value="1"/>
</dbReference>
<keyword evidence="4" id="KW-0862">Zinc</keyword>
<dbReference type="Proteomes" id="UP000619079">
    <property type="component" value="Unassembled WGS sequence"/>
</dbReference>
<keyword evidence="1" id="KW-0540">Nuclease</keyword>
<organism evidence="8 9">
    <name type="scientific">Sedimentitalea arenosa</name>
    <dbReference type="NCBI Taxonomy" id="2798803"/>
    <lineage>
        <taxon>Bacteria</taxon>
        <taxon>Pseudomonadati</taxon>
        <taxon>Pseudomonadota</taxon>
        <taxon>Alphaproteobacteria</taxon>
        <taxon>Rhodobacterales</taxon>
        <taxon>Paracoccaceae</taxon>
        <taxon>Sedimentitalea</taxon>
    </lineage>
</organism>
<feature type="domain" description="Metallo-beta-lactamase" evidence="7">
    <location>
        <begin position="18"/>
        <end position="218"/>
    </location>
</feature>
<dbReference type="Gene3D" id="3.60.15.10">
    <property type="entry name" value="Ribonuclease Z/Hydroxyacylglutathione hydrolase-like"/>
    <property type="match status" value="1"/>
</dbReference>
<dbReference type="GO" id="GO:0004527">
    <property type="term" value="F:exonuclease activity"/>
    <property type="evidence" value="ECO:0007669"/>
    <property type="project" value="UniProtKB-KW"/>
</dbReference>
<proteinExistence type="predicted"/>
<sequence>MSSERLIYLPLGGAGEIGMNAYVYGYGAPDKERFILVDLGVTFPDMDGTPGVDLILPDITWLRERADRLDAVFITHAHEDHVGAVAHFFDDLKAPIYARAFTANIARGKLAEFGISETAVRTVSAWPEQVTAGPFTVGFLPISHSIPESAALVIDTPDGRVIHSGDFKLDATPVVGEPFDPDLWAEVSKGGVKALICDSTNVFSPDPGRSEASVGPAIEELVAAAPGMVVATTFASNVARVKTLAEAGQRAGRSIVLMGRAMRRMIEAAQETGVLSGFPTVVSAEAAQDIPRENLMLLVTGSQGERRAASAQLARGKYQGLEMKEGDLFLFSSKTIPGNERGVIRIMNAFSEKGVDVVDDSTGHYHVSGHANRPDIERLHDIVRPQIVIPMHGEHRHLREHAKLATARGMQGVVAVNGMMMDLSGNAPTVAEYVETGRTYLDGSVKIGALDGVVRDRIRMALNGHVTVTVILDESDEPLGDPWCDIMGLAETGGSGTLLVEVLEEDLGQFLGRAKGKTLKDDDKLEEEMRRIVRKTAQDEIGKKPEVTVVISRMR</sequence>
<dbReference type="InterPro" id="IPR036866">
    <property type="entry name" value="RibonucZ/Hydroxyglut_hydro"/>
</dbReference>
<dbReference type="GO" id="GO:0003723">
    <property type="term" value="F:RNA binding"/>
    <property type="evidence" value="ECO:0007669"/>
    <property type="project" value="UniProtKB-KW"/>
</dbReference>
<dbReference type="SUPFAM" id="SSF56281">
    <property type="entry name" value="Metallo-hydrolase/oxidoreductase"/>
    <property type="match status" value="1"/>
</dbReference>
<comment type="caution">
    <text evidence="8">The sequence shown here is derived from an EMBL/GenBank/DDBJ whole genome shotgun (WGS) entry which is preliminary data.</text>
</comment>
<dbReference type="Pfam" id="PF22505">
    <property type="entry name" value="RNase_J_b_CASP"/>
    <property type="match status" value="1"/>
</dbReference>
<dbReference type="InterPro" id="IPR042173">
    <property type="entry name" value="RNase_J_2"/>
</dbReference>
<evidence type="ECO:0000259" key="7">
    <source>
        <dbReference type="SMART" id="SM00849"/>
    </source>
</evidence>
<dbReference type="CDD" id="cd07714">
    <property type="entry name" value="RNaseJ_MBL-fold"/>
    <property type="match status" value="1"/>
</dbReference>
<dbReference type="InterPro" id="IPR041636">
    <property type="entry name" value="RNase_J_C"/>
</dbReference>
<gene>
    <name evidence="8" type="ORF">JF290_17260</name>
</gene>
<dbReference type="AlphaFoldDB" id="A0A8J7IM91"/>
<dbReference type="PROSITE" id="PS01292">
    <property type="entry name" value="UPF0036"/>
    <property type="match status" value="1"/>
</dbReference>
<dbReference type="PANTHER" id="PTHR43694:SF1">
    <property type="entry name" value="RIBONUCLEASE J"/>
    <property type="match status" value="1"/>
</dbReference>
<dbReference type="PANTHER" id="PTHR43694">
    <property type="entry name" value="RIBONUCLEASE J"/>
    <property type="match status" value="1"/>
</dbReference>
<name>A0A8J7IM91_9RHOB</name>
<dbReference type="Pfam" id="PF07521">
    <property type="entry name" value="RMMBL"/>
    <property type="match status" value="1"/>
</dbReference>
<dbReference type="EMBL" id="JAELVR010000012">
    <property type="protein sequence ID" value="MBJ6373278.1"/>
    <property type="molecule type" value="Genomic_DNA"/>
</dbReference>